<dbReference type="PROSITE" id="PS50063">
    <property type="entry name" value="BH4_2"/>
    <property type="match status" value="1"/>
</dbReference>
<dbReference type="Pfam" id="PF00452">
    <property type="entry name" value="Bcl-2"/>
    <property type="match status" value="1"/>
</dbReference>
<dbReference type="InterPro" id="IPR020717">
    <property type="entry name" value="Bcl2_BH1_motif_CS"/>
</dbReference>
<gene>
    <name evidence="15" type="primary">BCL2L2</name>
</gene>
<evidence type="ECO:0000256" key="8">
    <source>
        <dbReference type="ARBA" id="ARBA00062684"/>
    </source>
</evidence>
<reference evidence="15 16" key="1">
    <citation type="submission" date="2018-11" db="EMBL/GenBank/DDBJ databases">
        <title>Haplotype-resolved cattle genomes.</title>
        <authorList>
            <person name="Low W.Y."/>
            <person name="Tearle R."/>
            <person name="Bickhart D.M."/>
            <person name="Rosen B.D."/>
            <person name="Koren S."/>
            <person name="Rhie A."/>
            <person name="Hiendleder S."/>
            <person name="Phillippy A.M."/>
            <person name="Smith T.P.L."/>
            <person name="Williams J.L."/>
        </authorList>
    </citation>
    <scope>NUCLEOTIDE SEQUENCE [LARGE SCALE GENOMIC DNA]</scope>
</reference>
<dbReference type="Pfam" id="PF02180">
    <property type="entry name" value="BH4"/>
    <property type="match status" value="1"/>
</dbReference>
<dbReference type="PROSITE" id="PS01080">
    <property type="entry name" value="BH1"/>
    <property type="match status" value="1"/>
</dbReference>
<dbReference type="InterPro" id="IPR026298">
    <property type="entry name" value="Bcl-2_fam"/>
</dbReference>
<evidence type="ECO:0000256" key="1">
    <source>
        <dbReference type="ARBA" id="ARBA00004318"/>
    </source>
</evidence>
<dbReference type="PROSITE" id="PS01258">
    <property type="entry name" value="BH2"/>
    <property type="match status" value="1"/>
</dbReference>
<dbReference type="GO" id="GO:0097192">
    <property type="term" value="P:extrinsic apoptotic signaling pathway in absence of ligand"/>
    <property type="evidence" value="ECO:0007669"/>
    <property type="project" value="TreeGrafter"/>
</dbReference>
<dbReference type="InterPro" id="IPR036834">
    <property type="entry name" value="Bcl-2-like_sf"/>
</dbReference>
<feature type="region of interest" description="Disordered" evidence="12">
    <location>
        <begin position="89"/>
        <end position="109"/>
    </location>
</feature>
<feature type="short sequence motif" description="BH4" evidence="11">
    <location>
        <begin position="153"/>
        <end position="170"/>
    </location>
</feature>
<dbReference type="InterPro" id="IPR003093">
    <property type="entry name" value="Bcl2_BH4"/>
</dbReference>
<feature type="compositionally biased region" description="Pro residues" evidence="12">
    <location>
        <begin position="100"/>
        <end position="109"/>
    </location>
</feature>
<comment type="function">
    <text evidence="7">Promotes cell survival. Blocks dexamethasone-induced apoptosis. Mediates survival of postmitotic Sertoli cells by suppressing death-promoting activity of BAX.</text>
</comment>
<keyword evidence="4" id="KW-0007">Acetylation</keyword>
<evidence type="ECO:0000256" key="13">
    <source>
        <dbReference type="SAM" id="Phobius"/>
    </source>
</evidence>
<evidence type="ECO:0000259" key="14">
    <source>
        <dbReference type="PROSITE" id="PS50063"/>
    </source>
</evidence>
<keyword evidence="3 11" id="KW-0053">Apoptosis</keyword>
<evidence type="ECO:0000256" key="3">
    <source>
        <dbReference type="ARBA" id="ARBA00022703"/>
    </source>
</evidence>
<accession>A0A4W2GUJ7</accession>
<dbReference type="InterPro" id="IPR046371">
    <property type="entry name" value="Bcl-2_BH1-3"/>
</dbReference>
<reference evidence="15" key="2">
    <citation type="submission" date="2025-08" db="UniProtKB">
        <authorList>
            <consortium name="Ensembl"/>
        </authorList>
    </citation>
    <scope>IDENTIFICATION</scope>
</reference>
<evidence type="ECO:0000256" key="5">
    <source>
        <dbReference type="ARBA" id="ARBA00023128"/>
    </source>
</evidence>
<dbReference type="PANTHER" id="PTHR11256">
    <property type="entry name" value="BCL-2 RELATED"/>
    <property type="match status" value="1"/>
</dbReference>
<dbReference type="PRINTS" id="PR01862">
    <property type="entry name" value="BCL2FAMILY"/>
</dbReference>
<keyword evidence="13" id="KW-0812">Transmembrane</keyword>
<organism evidence="15 16">
    <name type="scientific">Bos indicus x Bos taurus</name>
    <name type="common">Hybrid cattle</name>
    <dbReference type="NCBI Taxonomy" id="30522"/>
    <lineage>
        <taxon>Eukaryota</taxon>
        <taxon>Metazoa</taxon>
        <taxon>Chordata</taxon>
        <taxon>Craniata</taxon>
        <taxon>Vertebrata</taxon>
        <taxon>Euteleostomi</taxon>
        <taxon>Mammalia</taxon>
        <taxon>Eutheria</taxon>
        <taxon>Laurasiatheria</taxon>
        <taxon>Artiodactyla</taxon>
        <taxon>Ruminantia</taxon>
        <taxon>Pecora</taxon>
        <taxon>Bovidae</taxon>
        <taxon>Bovinae</taxon>
        <taxon>Bos</taxon>
    </lineage>
</organism>
<dbReference type="Gene3D" id="1.10.437.10">
    <property type="entry name" value="Blc2-like"/>
    <property type="match status" value="1"/>
</dbReference>
<dbReference type="GO" id="GO:0001836">
    <property type="term" value="P:release of cytochrome c from mitochondria"/>
    <property type="evidence" value="ECO:0007669"/>
    <property type="project" value="TreeGrafter"/>
</dbReference>
<dbReference type="PROSITE" id="PS01260">
    <property type="entry name" value="BH4_1"/>
    <property type="match status" value="1"/>
</dbReference>
<dbReference type="FunFam" id="1.10.437.10:FF:000001">
    <property type="entry name" value="Bcl-2-like protein 2"/>
    <property type="match status" value="1"/>
</dbReference>
<dbReference type="PRINTS" id="PR01865">
    <property type="entry name" value="APOPREGBCLW"/>
</dbReference>
<dbReference type="AlphaFoldDB" id="A0A4W2GUJ7"/>
<evidence type="ECO:0000256" key="2">
    <source>
        <dbReference type="ARBA" id="ARBA00009458"/>
    </source>
</evidence>
<comment type="subunit">
    <text evidence="8">Interacts with HIF3A (via C-terminus domain). Interacts with BOP.</text>
</comment>
<evidence type="ECO:0000256" key="4">
    <source>
        <dbReference type="ARBA" id="ARBA00022990"/>
    </source>
</evidence>
<dbReference type="InterPro" id="IPR020726">
    <property type="entry name" value="Bcl2_BH2_motif_CS"/>
</dbReference>
<dbReference type="GO" id="GO:0003006">
    <property type="term" value="P:developmental process involved in reproduction"/>
    <property type="evidence" value="ECO:0007669"/>
    <property type="project" value="UniProtKB-ARBA"/>
</dbReference>
<dbReference type="SUPFAM" id="SSF56854">
    <property type="entry name" value="Bcl-2 inhibitors of programmed cell death"/>
    <property type="match status" value="1"/>
</dbReference>
<evidence type="ECO:0000256" key="10">
    <source>
        <dbReference type="ARBA" id="ARBA00078041"/>
    </source>
</evidence>
<sequence length="336" mass="36431">MGTVLFSGHPLQGWKSSTSAWNVRDLLEMLNLLQGFMRPSRLLFTASRVRSPAWPLMPSWPCSSWPPAALFFPELWLFPSLRPSPAPLSGRISGPHHHPAPGPPSRPPFLLPPSFPPFLPVSLPPSSCTRKQPDPGSGLTPARMATPASAPDTRALVADFVGYKLRQKGYVCGAGPGEGPAADPLHQAMRAAGDEFETRFRRTFSDLAAQLHVTPGSAQQRFTQVSDELFQGGPNWGRLVAFFVFGAALCAESVNKEMEPLVGQVQEWMVAYLETRLADWIHSSGGWAEFTALYGDGALEEARRLREGNWASVRTVLTGAVALGALVTVGAFFASK</sequence>
<dbReference type="GO" id="GO:0005741">
    <property type="term" value="C:mitochondrial outer membrane"/>
    <property type="evidence" value="ECO:0007669"/>
    <property type="project" value="TreeGrafter"/>
</dbReference>
<dbReference type="SMART" id="SM00265">
    <property type="entry name" value="BH4"/>
    <property type="match status" value="1"/>
</dbReference>
<keyword evidence="6 13" id="KW-0472">Membrane</keyword>
<comment type="subcellular location">
    <subcellularLocation>
        <location evidence="1">Mitochondrion membrane</location>
        <topology evidence="1">Peripheral membrane protein</topology>
    </subcellularLocation>
</comment>
<proteinExistence type="inferred from homology"/>
<evidence type="ECO:0000256" key="9">
    <source>
        <dbReference type="ARBA" id="ARBA00071218"/>
    </source>
</evidence>
<evidence type="ECO:0000256" key="12">
    <source>
        <dbReference type="SAM" id="MobiDB-lite"/>
    </source>
</evidence>
<dbReference type="GeneTree" id="ENSGT00940000154606"/>
<dbReference type="PANTHER" id="PTHR11256:SF13">
    <property type="entry name" value="BCL-2-LIKE PROTEIN 2"/>
    <property type="match status" value="1"/>
</dbReference>
<dbReference type="InterPro" id="IPR013280">
    <property type="entry name" value="Apop_reg_BclW"/>
</dbReference>
<evidence type="ECO:0000313" key="16">
    <source>
        <dbReference type="Proteomes" id="UP000429181"/>
    </source>
</evidence>
<comment type="similarity">
    <text evidence="2">Belongs to the Bcl-2 family.</text>
</comment>
<dbReference type="Proteomes" id="UP000429181">
    <property type="component" value="Chromosome 10"/>
</dbReference>
<name>A0A4W2GUJ7_BOBOX</name>
<dbReference type="GO" id="GO:0042981">
    <property type="term" value="P:regulation of apoptotic process"/>
    <property type="evidence" value="ECO:0007669"/>
    <property type="project" value="InterPro"/>
</dbReference>
<dbReference type="InterPro" id="IPR002475">
    <property type="entry name" value="Bcl2-like"/>
</dbReference>
<feature type="region of interest" description="Disordered" evidence="12">
    <location>
        <begin position="122"/>
        <end position="148"/>
    </location>
</feature>
<dbReference type="CDD" id="cd06845">
    <property type="entry name" value="Bcl-2_like"/>
    <property type="match status" value="1"/>
</dbReference>
<dbReference type="PROSITE" id="PS50062">
    <property type="entry name" value="BCL2_FAMILY"/>
    <property type="match status" value="1"/>
</dbReference>
<evidence type="ECO:0000313" key="15">
    <source>
        <dbReference type="Ensembl" id="ENSBIXP00005022884.1"/>
    </source>
</evidence>
<evidence type="ECO:0000256" key="7">
    <source>
        <dbReference type="ARBA" id="ARBA00057477"/>
    </source>
</evidence>
<dbReference type="SMART" id="SM00337">
    <property type="entry name" value="BCL"/>
    <property type="match status" value="1"/>
</dbReference>
<keyword evidence="13" id="KW-1133">Transmembrane helix</keyword>
<protein>
    <recommendedName>
        <fullName evidence="9">Bcl-2-like protein 2</fullName>
    </recommendedName>
    <alternativeName>
        <fullName evidence="10">Apoptosis regulator Bcl-W</fullName>
    </alternativeName>
</protein>
<dbReference type="Ensembl" id="ENSBIXT00005037414.1">
    <property type="protein sequence ID" value="ENSBIXP00005022884.1"/>
    <property type="gene ID" value="ENSBIXG00005025736.1"/>
</dbReference>
<dbReference type="InterPro" id="IPR020731">
    <property type="entry name" value="Bcl2_BH4_motif_CS"/>
</dbReference>
<feature type="transmembrane region" description="Helical" evidence="13">
    <location>
        <begin position="313"/>
        <end position="334"/>
    </location>
</feature>
<keyword evidence="5" id="KW-0496">Mitochondrion</keyword>
<evidence type="ECO:0000256" key="11">
    <source>
        <dbReference type="PROSITE-ProRule" id="PRU00025"/>
    </source>
</evidence>
<dbReference type="GO" id="GO:0008630">
    <property type="term" value="P:intrinsic apoptotic signaling pathway in response to DNA damage"/>
    <property type="evidence" value="ECO:0007669"/>
    <property type="project" value="TreeGrafter"/>
</dbReference>
<evidence type="ECO:0000256" key="6">
    <source>
        <dbReference type="ARBA" id="ARBA00023136"/>
    </source>
</evidence>
<feature type="domain" description="Apoptosis regulator Bcl-2 family BH4" evidence="14">
    <location>
        <begin position="153"/>
        <end position="170"/>
    </location>
</feature>
<dbReference type="GO" id="GO:0051400">
    <property type="term" value="F:BH domain binding"/>
    <property type="evidence" value="ECO:0007669"/>
    <property type="project" value="TreeGrafter"/>
</dbReference>